<dbReference type="AlphaFoldDB" id="A0A0A1ZP76"/>
<dbReference type="EMBL" id="JNAJ01000014">
    <property type="protein sequence ID" value="KGF91240.1"/>
    <property type="molecule type" value="Genomic_DNA"/>
</dbReference>
<feature type="transmembrane region" description="Helical" evidence="1">
    <location>
        <begin position="59"/>
        <end position="78"/>
    </location>
</feature>
<sequence length="123" mass="13989">MWFKIRLAIYGATSIAGLIWPFYFVIQFINLVRNGNIQGSVIDIGNAFFDDAWITPTSGFISADTAVLLIAIFVFYAAEGKRLKLRLWGIYFPLTFIISLAFSFGSFMVMRELQINKELNDTD</sequence>
<feature type="transmembrane region" description="Helical" evidence="1">
    <location>
        <begin position="7"/>
        <end position="26"/>
    </location>
</feature>
<evidence type="ECO:0000256" key="1">
    <source>
        <dbReference type="SAM" id="Phobius"/>
    </source>
</evidence>
<accession>A0A0A1ZP76</accession>
<keyword evidence="1" id="KW-0472">Membrane</keyword>
<evidence type="ECO:0008006" key="4">
    <source>
        <dbReference type="Google" id="ProtNLM"/>
    </source>
</evidence>
<gene>
    <name evidence="2" type="ORF">EU93_1180</name>
</gene>
<keyword evidence="1" id="KW-1133">Transmembrane helix</keyword>
<name>A0A0A1ZP76_PROMR</name>
<keyword evidence="1" id="KW-0812">Transmembrane</keyword>
<comment type="caution">
    <text evidence="2">The sequence shown here is derived from an EMBL/GenBank/DDBJ whole genome shotgun (WGS) entry which is preliminary data.</text>
</comment>
<evidence type="ECO:0000313" key="3">
    <source>
        <dbReference type="Proteomes" id="UP000030491"/>
    </source>
</evidence>
<dbReference type="Pfam" id="PF11196">
    <property type="entry name" value="DUF2834"/>
    <property type="match status" value="1"/>
</dbReference>
<dbReference type="InterPro" id="IPR021362">
    <property type="entry name" value="DUF2834"/>
</dbReference>
<protein>
    <recommendedName>
        <fullName evidence="4">DUF2834 domain-containing protein</fullName>
    </recommendedName>
</protein>
<reference evidence="3" key="1">
    <citation type="journal article" date="2014" name="Sci. Data">
        <title>Genomes of diverse isolates of the marine cyanobacterium Prochlorococcus.</title>
        <authorList>
            <person name="Biller S."/>
            <person name="Berube P."/>
            <person name="Thompson J."/>
            <person name="Kelly L."/>
            <person name="Roggensack S."/>
            <person name="Awad L."/>
            <person name="Roache-Johnson K."/>
            <person name="Ding H."/>
            <person name="Giovannoni S.J."/>
            <person name="Moore L.R."/>
            <person name="Chisholm S.W."/>
        </authorList>
    </citation>
    <scope>NUCLEOTIDE SEQUENCE [LARGE SCALE GENOMIC DNA]</scope>
</reference>
<dbReference type="RefSeq" id="WP_032514017.1">
    <property type="nucleotide sequence ID" value="NZ_JNAJ01000014.1"/>
</dbReference>
<organism evidence="2 3">
    <name type="scientific">Prochlorococcus marinus str. MIT 9116</name>
    <dbReference type="NCBI Taxonomy" id="167544"/>
    <lineage>
        <taxon>Bacteria</taxon>
        <taxon>Bacillati</taxon>
        <taxon>Cyanobacteriota</taxon>
        <taxon>Cyanophyceae</taxon>
        <taxon>Synechococcales</taxon>
        <taxon>Prochlorococcaceae</taxon>
        <taxon>Prochlorococcus</taxon>
    </lineage>
</organism>
<evidence type="ECO:0000313" key="2">
    <source>
        <dbReference type="EMBL" id="KGF91240.1"/>
    </source>
</evidence>
<dbReference type="Proteomes" id="UP000030491">
    <property type="component" value="Unassembled WGS sequence"/>
</dbReference>
<proteinExistence type="predicted"/>
<feature type="transmembrane region" description="Helical" evidence="1">
    <location>
        <begin position="90"/>
        <end position="110"/>
    </location>
</feature>
<dbReference type="OrthoDB" id="556521at2"/>